<evidence type="ECO:0000256" key="1">
    <source>
        <dbReference type="SAM" id="SignalP"/>
    </source>
</evidence>
<evidence type="ECO:0000313" key="2">
    <source>
        <dbReference type="EMBL" id="KAG0566109.1"/>
    </source>
</evidence>
<feature type="chain" id="PRO_5035883654" evidence="1">
    <location>
        <begin position="26"/>
        <end position="59"/>
    </location>
</feature>
<comment type="caution">
    <text evidence="2">The sequence shown here is derived from an EMBL/GenBank/DDBJ whole genome shotgun (WGS) entry which is preliminary data.</text>
</comment>
<proteinExistence type="predicted"/>
<evidence type="ECO:0000313" key="3">
    <source>
        <dbReference type="Proteomes" id="UP000822688"/>
    </source>
</evidence>
<feature type="signal peptide" evidence="1">
    <location>
        <begin position="1"/>
        <end position="25"/>
    </location>
</feature>
<protein>
    <submittedName>
        <fullName evidence="2">Uncharacterized protein</fullName>
    </submittedName>
</protein>
<keyword evidence="3" id="KW-1185">Reference proteome</keyword>
<name>A0A8T0H744_CERPU</name>
<dbReference type="Proteomes" id="UP000822688">
    <property type="component" value="Chromosome 7"/>
</dbReference>
<reference evidence="2" key="1">
    <citation type="submission" date="2020-06" db="EMBL/GenBank/DDBJ databases">
        <title>WGS assembly of Ceratodon purpureus strain R40.</title>
        <authorList>
            <person name="Carey S.B."/>
            <person name="Jenkins J."/>
            <person name="Shu S."/>
            <person name="Lovell J.T."/>
            <person name="Sreedasyam A."/>
            <person name="Maumus F."/>
            <person name="Tiley G.P."/>
            <person name="Fernandez-Pozo N."/>
            <person name="Barry K."/>
            <person name="Chen C."/>
            <person name="Wang M."/>
            <person name="Lipzen A."/>
            <person name="Daum C."/>
            <person name="Saski C.A."/>
            <person name="Payton A.C."/>
            <person name="Mcbreen J.C."/>
            <person name="Conrad R.E."/>
            <person name="Kollar L.M."/>
            <person name="Olsson S."/>
            <person name="Huttunen S."/>
            <person name="Landis J.B."/>
            <person name="Wickett N.J."/>
            <person name="Johnson M.G."/>
            <person name="Rensing S.A."/>
            <person name="Grimwood J."/>
            <person name="Schmutz J."/>
            <person name="Mcdaniel S.F."/>
        </authorList>
    </citation>
    <scope>NUCLEOTIDE SEQUENCE</scope>
    <source>
        <strain evidence="2">R40</strain>
    </source>
</reference>
<accession>A0A8T0H744</accession>
<dbReference type="EMBL" id="CM026428">
    <property type="protein sequence ID" value="KAG0566109.1"/>
    <property type="molecule type" value="Genomic_DNA"/>
</dbReference>
<organism evidence="2 3">
    <name type="scientific">Ceratodon purpureus</name>
    <name type="common">Fire moss</name>
    <name type="synonym">Dicranum purpureum</name>
    <dbReference type="NCBI Taxonomy" id="3225"/>
    <lineage>
        <taxon>Eukaryota</taxon>
        <taxon>Viridiplantae</taxon>
        <taxon>Streptophyta</taxon>
        <taxon>Embryophyta</taxon>
        <taxon>Bryophyta</taxon>
        <taxon>Bryophytina</taxon>
        <taxon>Bryopsida</taxon>
        <taxon>Dicranidae</taxon>
        <taxon>Pseudoditrichales</taxon>
        <taxon>Ditrichaceae</taxon>
        <taxon>Ceratodon</taxon>
    </lineage>
</organism>
<dbReference type="AlphaFoldDB" id="A0A8T0H744"/>
<sequence length="59" mass="6720">MNSLLLKSFIRLDIVLVAIDWWVRCVPGSERRHCNGFVTALNVKLYAGSFNQSISFIYG</sequence>
<keyword evidence="1" id="KW-0732">Signal</keyword>
<gene>
    <name evidence="2" type="ORF">KC19_7G039100</name>
</gene>